<evidence type="ECO:0000313" key="2">
    <source>
        <dbReference type="EMBL" id="AMY12510.1"/>
    </source>
</evidence>
<reference evidence="3" key="2">
    <citation type="submission" date="2016-04" db="EMBL/GenBank/DDBJ databases">
        <title>First Complete Genome Sequence of a Subdivision 6 Acidobacterium.</title>
        <authorList>
            <person name="Huang S."/>
            <person name="Vieira S."/>
            <person name="Bunk B."/>
            <person name="Riedel T."/>
            <person name="Sproeer C."/>
            <person name="Overmann J."/>
        </authorList>
    </citation>
    <scope>NUCLEOTIDE SEQUENCE [LARGE SCALE GENOMIC DNA]</scope>
    <source>
        <strain evidence="3">DSM 100886 HEG_-6_39</strain>
    </source>
</reference>
<organism evidence="2 3">
    <name type="scientific">Luteitalea pratensis</name>
    <dbReference type="NCBI Taxonomy" id="1855912"/>
    <lineage>
        <taxon>Bacteria</taxon>
        <taxon>Pseudomonadati</taxon>
        <taxon>Acidobacteriota</taxon>
        <taxon>Vicinamibacteria</taxon>
        <taxon>Vicinamibacterales</taxon>
        <taxon>Vicinamibacteraceae</taxon>
        <taxon>Luteitalea</taxon>
    </lineage>
</organism>
<gene>
    <name evidence="2" type="ORF">LuPra_05786</name>
</gene>
<dbReference type="InterPro" id="IPR007484">
    <property type="entry name" value="Peptidase_M28"/>
</dbReference>
<name>A0A143PWR6_LUTPR</name>
<dbReference type="SUPFAM" id="SSF53187">
    <property type="entry name" value="Zn-dependent exopeptidases"/>
    <property type="match status" value="1"/>
</dbReference>
<feature type="domain" description="Peptidase M28" evidence="1">
    <location>
        <begin position="288"/>
        <end position="507"/>
    </location>
</feature>
<dbReference type="EMBL" id="CP015136">
    <property type="protein sequence ID" value="AMY12510.1"/>
    <property type="molecule type" value="Genomic_DNA"/>
</dbReference>
<dbReference type="Gene3D" id="3.40.630.10">
    <property type="entry name" value="Zn peptidases"/>
    <property type="match status" value="1"/>
</dbReference>
<dbReference type="STRING" id="1855912.LuPra_05786"/>
<keyword evidence="3" id="KW-1185">Reference proteome</keyword>
<proteinExistence type="predicted"/>
<dbReference type="Pfam" id="PF04389">
    <property type="entry name" value="Peptidase_M28"/>
    <property type="match status" value="1"/>
</dbReference>
<accession>A0A143PWR6</accession>
<dbReference type="KEGG" id="abac:LuPra_05786"/>
<protein>
    <submittedName>
        <fullName evidence="2">Peptidase family M28</fullName>
    </submittedName>
</protein>
<dbReference type="InterPro" id="IPR045175">
    <property type="entry name" value="M28_fam"/>
</dbReference>
<dbReference type="Proteomes" id="UP000076079">
    <property type="component" value="Chromosome"/>
</dbReference>
<reference evidence="2 3" key="1">
    <citation type="journal article" date="2016" name="Genome Announc.">
        <title>First Complete Genome Sequence of a Subdivision 6 Acidobacterium Strain.</title>
        <authorList>
            <person name="Huang S."/>
            <person name="Vieira S."/>
            <person name="Bunk B."/>
            <person name="Riedel T."/>
            <person name="Sproer C."/>
            <person name="Overmann J."/>
        </authorList>
    </citation>
    <scope>NUCLEOTIDE SEQUENCE [LARGE SCALE GENOMIC DNA]</scope>
    <source>
        <strain evidence="3">DSM 100886 HEG_-6_39</strain>
    </source>
</reference>
<dbReference type="GO" id="GO:0006508">
    <property type="term" value="P:proteolysis"/>
    <property type="evidence" value="ECO:0007669"/>
    <property type="project" value="InterPro"/>
</dbReference>
<dbReference type="AlphaFoldDB" id="A0A143PWR6"/>
<dbReference type="PANTHER" id="PTHR12147">
    <property type="entry name" value="METALLOPEPTIDASE M28 FAMILY MEMBER"/>
    <property type="match status" value="1"/>
</dbReference>
<sequence>MLVSAAPTARAQDAALPAAARAAADGITAAALARDLDYFAADALRGRDTASPGFDAAATYIEARLKAAGVTPAGDAGTFRQHYDLRELRVNTAAASLEIAGRRFAFGTDFVLRSFAGPIDATVPVVYVGHGWHAPARGFDAWAGLDVRGKLVLAHGPRAMPKGVTITQIGRVAVGASSVFAEAKARGAVGVLFLTASDPKADWTTMQSANLLRREIDPVVPSAYAAPPITSLLLARPAIEALLAGDRVDAGTLVARGDKGDYPRPFQLARRIRVHVPLASVASERPFNVVAMIKGSDPLLEDEYVTVASHLDGAVGMGEVDGDRIYNAADDNATGSAGTLAIAEQIMKGPRPKRSLIFIWDSGEERGLWGTRRFVHQPPVPLDRIVAHVNVDMIGATRAPGTPDAGSADATGPNEVFLMGPGVLSPTVDALLERVNASYLRMTLNRRDDRPESEYFYPRTDAGPYLERGILIVGFTTGSHPRYHLPTDEARYLDPAKMEAVARTIFASVWALANTADRPRIEREIPATVPRYMTHH</sequence>
<evidence type="ECO:0000259" key="1">
    <source>
        <dbReference type="Pfam" id="PF04389"/>
    </source>
</evidence>
<evidence type="ECO:0000313" key="3">
    <source>
        <dbReference type="Proteomes" id="UP000076079"/>
    </source>
</evidence>
<dbReference type="GO" id="GO:0008235">
    <property type="term" value="F:metalloexopeptidase activity"/>
    <property type="evidence" value="ECO:0007669"/>
    <property type="project" value="InterPro"/>
</dbReference>
<dbReference type="PANTHER" id="PTHR12147:SF26">
    <property type="entry name" value="PEPTIDASE M28 DOMAIN-CONTAINING PROTEIN"/>
    <property type="match status" value="1"/>
</dbReference>